<sequence length="426" mass="47320">MEGILIFIGGVVLFIGMTWFWGEVIRPLRQLQRLIGELSEGKKPKGFVARGAWGLEESIGQLERVATRLEGVTSQGESERVNLQAILGSLTEGVLVSGREGKIVLANGQFLRMFDLEDLPSGRTVMEATRLVEVDRAVEEINEVGGVRGLEVQVPGNESRQAQTFAVNMAAIVEGDQERSGVVVVFHDLSKLRRLEVVRQEFVTNLSHELRTPLSILAGYLETLEDPSQLKGSEGKKIWAVLQRNCERLTLLVGDLLELSKMDSGQLELRKMARPPMEILQEVQEDWRRAFASKKVKLELECPEKLPAVQVDSLRMGQIFSNLMENALRFAPEGSVVKLTGKLGEAGREIEFTVEDEGEGIPEDKVDRVFERFFRVDGGRVREKGGTGLGLSIVKHLVQLHEGRVWAKSRAGEGTQIILTLPCSKS</sequence>
<dbReference type="InterPro" id="IPR035965">
    <property type="entry name" value="PAS-like_dom_sf"/>
</dbReference>
<dbReference type="InterPro" id="IPR050351">
    <property type="entry name" value="BphY/WalK/GraS-like"/>
</dbReference>
<dbReference type="InterPro" id="IPR005467">
    <property type="entry name" value="His_kinase_dom"/>
</dbReference>
<dbReference type="GO" id="GO:0016036">
    <property type="term" value="P:cellular response to phosphate starvation"/>
    <property type="evidence" value="ECO:0007669"/>
    <property type="project" value="TreeGrafter"/>
</dbReference>
<dbReference type="GO" id="GO:0005886">
    <property type="term" value="C:plasma membrane"/>
    <property type="evidence" value="ECO:0007669"/>
    <property type="project" value="TreeGrafter"/>
</dbReference>
<proteinExistence type="predicted"/>
<keyword evidence="7 8" id="KW-0472">Membrane</keyword>
<dbReference type="PROSITE" id="PS50109">
    <property type="entry name" value="HIS_KIN"/>
    <property type="match status" value="1"/>
</dbReference>
<keyword evidence="8" id="KW-0812">Transmembrane</keyword>
<comment type="catalytic activity">
    <reaction evidence="1">
        <text>ATP + protein L-histidine = ADP + protein N-phospho-L-histidine.</text>
        <dbReference type="EC" id="2.7.13.3"/>
    </reaction>
</comment>
<dbReference type="PANTHER" id="PTHR45453:SF1">
    <property type="entry name" value="PHOSPHATE REGULON SENSOR PROTEIN PHOR"/>
    <property type="match status" value="1"/>
</dbReference>
<dbReference type="EC" id="2.7.13.3" evidence="2"/>
<keyword evidence="6" id="KW-0902">Two-component regulatory system</keyword>
<dbReference type="CDD" id="cd00130">
    <property type="entry name" value="PAS"/>
    <property type="match status" value="1"/>
</dbReference>
<evidence type="ECO:0000256" key="2">
    <source>
        <dbReference type="ARBA" id="ARBA00012438"/>
    </source>
</evidence>
<evidence type="ECO:0000259" key="9">
    <source>
        <dbReference type="PROSITE" id="PS50109"/>
    </source>
</evidence>
<keyword evidence="4" id="KW-0808">Transferase</keyword>
<dbReference type="InterPro" id="IPR003661">
    <property type="entry name" value="HisK_dim/P_dom"/>
</dbReference>
<dbReference type="CDD" id="cd00075">
    <property type="entry name" value="HATPase"/>
    <property type="match status" value="1"/>
</dbReference>
<dbReference type="Gene3D" id="3.30.565.10">
    <property type="entry name" value="Histidine kinase-like ATPase, C-terminal domain"/>
    <property type="match status" value="1"/>
</dbReference>
<protein>
    <recommendedName>
        <fullName evidence="2">histidine kinase</fullName>
        <ecNumber evidence="2">2.7.13.3</ecNumber>
    </recommendedName>
</protein>
<evidence type="ECO:0000256" key="5">
    <source>
        <dbReference type="ARBA" id="ARBA00022777"/>
    </source>
</evidence>
<dbReference type="SMART" id="SM00388">
    <property type="entry name" value="HisKA"/>
    <property type="match status" value="1"/>
</dbReference>
<keyword evidence="8" id="KW-1133">Transmembrane helix</keyword>
<keyword evidence="3" id="KW-0597">Phosphoprotein</keyword>
<dbReference type="FunFam" id="1.10.287.130:FF:000001">
    <property type="entry name" value="Two-component sensor histidine kinase"/>
    <property type="match status" value="1"/>
</dbReference>
<dbReference type="AlphaFoldDB" id="A0A0R2XE53"/>
<evidence type="ECO:0000256" key="6">
    <source>
        <dbReference type="ARBA" id="ARBA00023012"/>
    </source>
</evidence>
<evidence type="ECO:0000256" key="8">
    <source>
        <dbReference type="SAM" id="Phobius"/>
    </source>
</evidence>
<evidence type="ECO:0000256" key="3">
    <source>
        <dbReference type="ARBA" id="ARBA00022553"/>
    </source>
</evidence>
<feature type="transmembrane region" description="Helical" evidence="8">
    <location>
        <begin position="6"/>
        <end position="25"/>
    </location>
</feature>
<dbReference type="SMART" id="SM00387">
    <property type="entry name" value="HATPase_c"/>
    <property type="match status" value="1"/>
</dbReference>
<dbReference type="Proteomes" id="UP000051220">
    <property type="component" value="Unassembled WGS sequence"/>
</dbReference>
<dbReference type="GO" id="GO:0000155">
    <property type="term" value="F:phosphorelay sensor kinase activity"/>
    <property type="evidence" value="ECO:0007669"/>
    <property type="project" value="InterPro"/>
</dbReference>
<dbReference type="Gene3D" id="3.30.450.20">
    <property type="entry name" value="PAS domain"/>
    <property type="match status" value="1"/>
</dbReference>
<dbReference type="PRINTS" id="PR00344">
    <property type="entry name" value="BCTRLSENSOR"/>
</dbReference>
<name>A0A0R2XE53_9BACT</name>
<dbReference type="Gene3D" id="1.10.287.130">
    <property type="match status" value="1"/>
</dbReference>
<evidence type="ECO:0000313" key="11">
    <source>
        <dbReference type="Proteomes" id="UP000051220"/>
    </source>
</evidence>
<comment type="caution">
    <text evidence="10">The sequence shown here is derived from an EMBL/GenBank/DDBJ whole genome shotgun (WGS) entry which is preliminary data.</text>
</comment>
<organism evidence="10 11">
    <name type="scientific">Verrucomicrobia subdivision 6 bacterium BACL9 MAG-120924-bin69</name>
    <dbReference type="NCBI Taxonomy" id="1655635"/>
    <lineage>
        <taxon>Bacteria</taxon>
        <taxon>Pseudomonadati</taxon>
        <taxon>Verrucomicrobiota</taxon>
        <taxon>Verrucomicrobiia</taxon>
        <taxon>Verrucomicrobiales</taxon>
        <taxon>Verrucomicrobia subdivision 6</taxon>
    </lineage>
</organism>
<evidence type="ECO:0000256" key="7">
    <source>
        <dbReference type="ARBA" id="ARBA00023136"/>
    </source>
</evidence>
<evidence type="ECO:0000313" key="10">
    <source>
        <dbReference type="EMBL" id="KRP34469.1"/>
    </source>
</evidence>
<dbReference type="InterPro" id="IPR000014">
    <property type="entry name" value="PAS"/>
</dbReference>
<dbReference type="PANTHER" id="PTHR45453">
    <property type="entry name" value="PHOSPHATE REGULON SENSOR PROTEIN PHOR"/>
    <property type="match status" value="1"/>
</dbReference>
<dbReference type="InterPro" id="IPR036097">
    <property type="entry name" value="HisK_dim/P_sf"/>
</dbReference>
<keyword evidence="5" id="KW-0418">Kinase</keyword>
<evidence type="ECO:0000256" key="1">
    <source>
        <dbReference type="ARBA" id="ARBA00000085"/>
    </source>
</evidence>
<dbReference type="CDD" id="cd00082">
    <property type="entry name" value="HisKA"/>
    <property type="match status" value="1"/>
</dbReference>
<dbReference type="SUPFAM" id="SSF55785">
    <property type="entry name" value="PYP-like sensor domain (PAS domain)"/>
    <property type="match status" value="1"/>
</dbReference>
<dbReference type="Pfam" id="PF02518">
    <property type="entry name" value="HATPase_c"/>
    <property type="match status" value="1"/>
</dbReference>
<dbReference type="FunFam" id="3.30.565.10:FF:000006">
    <property type="entry name" value="Sensor histidine kinase WalK"/>
    <property type="match status" value="1"/>
</dbReference>
<dbReference type="SUPFAM" id="SSF47384">
    <property type="entry name" value="Homodimeric domain of signal transducing histidine kinase"/>
    <property type="match status" value="1"/>
</dbReference>
<dbReference type="GO" id="GO:0004721">
    <property type="term" value="F:phosphoprotein phosphatase activity"/>
    <property type="evidence" value="ECO:0007669"/>
    <property type="project" value="TreeGrafter"/>
</dbReference>
<reference evidence="10 11" key="1">
    <citation type="submission" date="2015-10" db="EMBL/GenBank/DDBJ databases">
        <title>Metagenome-Assembled Genomes uncover a global brackish microbiome.</title>
        <authorList>
            <person name="Hugerth L.W."/>
            <person name="Larsson J."/>
            <person name="Alneberg J."/>
            <person name="Lindh M.V."/>
            <person name="Legrand C."/>
            <person name="Pinhassi J."/>
            <person name="Andersson A.F."/>
        </authorList>
    </citation>
    <scope>NUCLEOTIDE SEQUENCE [LARGE SCALE GENOMIC DNA]</scope>
    <source>
        <strain evidence="10">BACL9 MAG-120924-bin69</strain>
    </source>
</reference>
<gene>
    <name evidence="10" type="ORF">ABS33_00420</name>
</gene>
<dbReference type="InterPro" id="IPR036890">
    <property type="entry name" value="HATPase_C_sf"/>
</dbReference>
<accession>A0A0R2XE53</accession>
<evidence type="ECO:0000256" key="4">
    <source>
        <dbReference type="ARBA" id="ARBA00022679"/>
    </source>
</evidence>
<dbReference type="EMBL" id="LIDN01000007">
    <property type="protein sequence ID" value="KRP34469.1"/>
    <property type="molecule type" value="Genomic_DNA"/>
</dbReference>
<dbReference type="InterPro" id="IPR004358">
    <property type="entry name" value="Sig_transdc_His_kin-like_C"/>
</dbReference>
<dbReference type="SUPFAM" id="SSF55874">
    <property type="entry name" value="ATPase domain of HSP90 chaperone/DNA topoisomerase II/histidine kinase"/>
    <property type="match status" value="1"/>
</dbReference>
<dbReference type="Pfam" id="PF00512">
    <property type="entry name" value="HisKA"/>
    <property type="match status" value="1"/>
</dbReference>
<dbReference type="InterPro" id="IPR003594">
    <property type="entry name" value="HATPase_dom"/>
</dbReference>
<feature type="domain" description="Histidine kinase" evidence="9">
    <location>
        <begin position="205"/>
        <end position="425"/>
    </location>
</feature>